<accession>A0A369AXQ2</accession>
<evidence type="ECO:0000313" key="1">
    <source>
        <dbReference type="EMBL" id="RCX12996.1"/>
    </source>
</evidence>
<evidence type="ECO:0000313" key="2">
    <source>
        <dbReference type="Proteomes" id="UP000253034"/>
    </source>
</evidence>
<name>A0A369AXQ2_9FIRM</name>
<keyword evidence="2" id="KW-1185">Reference proteome</keyword>
<gene>
    <name evidence="1" type="ORF">DFR58_11953</name>
</gene>
<dbReference type="AlphaFoldDB" id="A0A369AXQ2"/>
<proteinExistence type="predicted"/>
<comment type="caution">
    <text evidence="1">The sequence shown here is derived from an EMBL/GenBank/DDBJ whole genome shotgun (WGS) entry which is preliminary data.</text>
</comment>
<dbReference type="Proteomes" id="UP000253034">
    <property type="component" value="Unassembled WGS sequence"/>
</dbReference>
<protein>
    <submittedName>
        <fullName evidence="1">Uncharacterized protein</fullName>
    </submittedName>
</protein>
<reference evidence="1 2" key="1">
    <citation type="submission" date="2018-07" db="EMBL/GenBank/DDBJ databases">
        <title>Genomic Encyclopedia of Type Strains, Phase IV (KMG-IV): sequencing the most valuable type-strain genomes for metagenomic binning, comparative biology and taxonomic classification.</title>
        <authorList>
            <person name="Goeker M."/>
        </authorList>
    </citation>
    <scope>NUCLEOTIDE SEQUENCE [LARGE SCALE GENOMIC DNA]</scope>
    <source>
        <strain evidence="1 2">DSM 27016</strain>
    </source>
</reference>
<sequence>MTSAEGTATTIAAPDTAGNYKLCLVNSSGGDSQI</sequence>
<organism evidence="1 2">
    <name type="scientific">Anaerobacterium chartisolvens</name>
    <dbReference type="NCBI Taxonomy" id="1297424"/>
    <lineage>
        <taxon>Bacteria</taxon>
        <taxon>Bacillati</taxon>
        <taxon>Bacillota</taxon>
        <taxon>Clostridia</taxon>
        <taxon>Eubacteriales</taxon>
        <taxon>Oscillospiraceae</taxon>
        <taxon>Anaerobacterium</taxon>
    </lineage>
</organism>
<dbReference type="EMBL" id="QPJT01000019">
    <property type="protein sequence ID" value="RCX12996.1"/>
    <property type="molecule type" value="Genomic_DNA"/>
</dbReference>